<dbReference type="AlphaFoldDB" id="A0A1R3FY46"/>
<dbReference type="InterPro" id="IPR035979">
    <property type="entry name" value="RBD_domain_sf"/>
</dbReference>
<feature type="compositionally biased region" description="Basic and acidic residues" evidence="2">
    <location>
        <begin position="170"/>
        <end position="182"/>
    </location>
</feature>
<dbReference type="PANTHER" id="PTHR37200:SF1">
    <property type="entry name" value="RNA-BINDING (RRM_RBD_RNP MOTIFS) FAMILY PROTEIN"/>
    <property type="match status" value="1"/>
</dbReference>
<dbReference type="Proteomes" id="UP000187203">
    <property type="component" value="Unassembled WGS sequence"/>
</dbReference>
<dbReference type="EMBL" id="AWUE01024429">
    <property type="protein sequence ID" value="OMO50759.1"/>
    <property type="molecule type" value="Genomic_DNA"/>
</dbReference>
<dbReference type="CDD" id="cd00590">
    <property type="entry name" value="RRM_SF"/>
    <property type="match status" value="1"/>
</dbReference>
<name>A0A1R3FY46_9ROSI</name>
<dbReference type="SUPFAM" id="SSF54928">
    <property type="entry name" value="RNA-binding domain, RBD"/>
    <property type="match status" value="1"/>
</dbReference>
<evidence type="ECO:0000259" key="3">
    <source>
        <dbReference type="PROSITE" id="PS50102"/>
    </source>
</evidence>
<organism evidence="4 5">
    <name type="scientific">Corchorus olitorius</name>
    <dbReference type="NCBI Taxonomy" id="93759"/>
    <lineage>
        <taxon>Eukaryota</taxon>
        <taxon>Viridiplantae</taxon>
        <taxon>Streptophyta</taxon>
        <taxon>Embryophyta</taxon>
        <taxon>Tracheophyta</taxon>
        <taxon>Spermatophyta</taxon>
        <taxon>Magnoliopsida</taxon>
        <taxon>eudicotyledons</taxon>
        <taxon>Gunneridae</taxon>
        <taxon>Pentapetalae</taxon>
        <taxon>rosids</taxon>
        <taxon>malvids</taxon>
        <taxon>Malvales</taxon>
        <taxon>Malvaceae</taxon>
        <taxon>Grewioideae</taxon>
        <taxon>Apeibeae</taxon>
        <taxon>Corchorus</taxon>
    </lineage>
</organism>
<keyword evidence="5" id="KW-1185">Reference proteome</keyword>
<evidence type="ECO:0000256" key="2">
    <source>
        <dbReference type="SAM" id="MobiDB-lite"/>
    </source>
</evidence>
<dbReference type="PANTHER" id="PTHR37200">
    <property type="entry name" value="RNA-BINDING (RRM/RBD/RNP MOTIFS) FAMILY PROTEIN"/>
    <property type="match status" value="1"/>
</dbReference>
<sequence length="565" mass="63515">MQQMGMCSTTSFSNSTFLFTSLHHGAAGNSKNIRTLFLSFPLFRPTHFTSLSLFPNSDSNKLGVSAFKKRRKGGGTLLKMDASDRDNDDDDEFSDFDGEFEGGVGDDEEEMFLPLEKMKKWLERKPRGFGEGKVYDTSIEDKLFEEIQQSRQAQLVNVNKLKNNPVSSASKKDDQQDKKAKDVPSGIRVRVVNLPKKKNIRRDLKAAFEGVSGIINISPAVSGNKKTRDPVCKGYAFVEFKHEADATRFVQNFSGNSIMFGKIQKQIKCEMVNSLSPGREKSRDNNSRLPKVAVSDLIDSPNVDLDMKKSLSDLSLEDVSDEFDDQDDEFDTVGLGEDRNNLNAIGDDQDDEFDTIELGEDRNNLYGIGDDQDDEFDTVELGADRNNLYAIGDDQDDEFDTVEQGEDRNNLNAIGDDQDDEFDIVEQGEDTINLNAIGYDQDDEFDTVELVEDRNNPYAIGESESSSGNDMEQSRLERIRALEQRLLANKGKQQRIPKEQKGQKLERIRGVEKKPPSKGKQQKIPKEQKVQKLVVPGSAKRLKIKEKALLTDVFSKYGLKTAKES</sequence>
<evidence type="ECO:0000313" key="5">
    <source>
        <dbReference type="Proteomes" id="UP000187203"/>
    </source>
</evidence>
<comment type="caution">
    <text evidence="4">The sequence shown here is derived from an EMBL/GenBank/DDBJ whole genome shotgun (WGS) entry which is preliminary data.</text>
</comment>
<feature type="domain" description="RRM" evidence="3">
    <location>
        <begin position="187"/>
        <end position="274"/>
    </location>
</feature>
<dbReference type="InterPro" id="IPR000504">
    <property type="entry name" value="RRM_dom"/>
</dbReference>
<reference evidence="5" key="1">
    <citation type="submission" date="2013-09" db="EMBL/GenBank/DDBJ databases">
        <title>Corchorus olitorius genome sequencing.</title>
        <authorList>
            <person name="Alam M."/>
            <person name="Haque M.S."/>
            <person name="Islam M.S."/>
            <person name="Emdad E.M."/>
            <person name="Islam M.M."/>
            <person name="Ahmed B."/>
            <person name="Halim A."/>
            <person name="Hossen Q.M.M."/>
            <person name="Hossain M.Z."/>
            <person name="Ahmed R."/>
            <person name="Khan M.M."/>
            <person name="Islam R."/>
            <person name="Rashid M.M."/>
            <person name="Khan S.A."/>
            <person name="Rahman M.S."/>
            <person name="Alam M."/>
            <person name="Yahiya A.S."/>
            <person name="Khan M.S."/>
            <person name="Azam M.S."/>
            <person name="Haque T."/>
            <person name="Lashkar M.Z.H."/>
            <person name="Akhand A.I."/>
            <person name="Morshed G."/>
            <person name="Roy S."/>
            <person name="Uddin K.S."/>
            <person name="Rabeya T."/>
            <person name="Hossain A.S."/>
            <person name="Chowdhury A."/>
            <person name="Snigdha A.R."/>
            <person name="Mortoza M.S."/>
            <person name="Matin S.A."/>
            <person name="Hoque S.M.E."/>
            <person name="Islam M.K."/>
            <person name="Roy D.K."/>
            <person name="Haider R."/>
            <person name="Moosa M.M."/>
            <person name="Elias S.M."/>
            <person name="Hasan A.M."/>
            <person name="Jahan S."/>
            <person name="Shafiuddin M."/>
            <person name="Mahmood N."/>
            <person name="Shommy N.S."/>
        </authorList>
    </citation>
    <scope>NUCLEOTIDE SEQUENCE [LARGE SCALE GENOMIC DNA]</scope>
    <source>
        <strain evidence="5">cv. O-4</strain>
    </source>
</reference>
<dbReference type="PROSITE" id="PS50102">
    <property type="entry name" value="RRM"/>
    <property type="match status" value="1"/>
</dbReference>
<evidence type="ECO:0000256" key="1">
    <source>
        <dbReference type="PROSITE-ProRule" id="PRU00176"/>
    </source>
</evidence>
<dbReference type="STRING" id="93759.A0A1R3FY46"/>
<dbReference type="GO" id="GO:0003723">
    <property type="term" value="F:RNA binding"/>
    <property type="evidence" value="ECO:0007669"/>
    <property type="project" value="UniProtKB-UniRule"/>
</dbReference>
<feature type="region of interest" description="Disordered" evidence="2">
    <location>
        <begin position="161"/>
        <end position="184"/>
    </location>
</feature>
<keyword evidence="1" id="KW-0694">RNA-binding</keyword>
<dbReference type="Gene3D" id="3.30.70.330">
    <property type="match status" value="1"/>
</dbReference>
<dbReference type="InterPro" id="IPR012677">
    <property type="entry name" value="Nucleotide-bd_a/b_plait_sf"/>
</dbReference>
<evidence type="ECO:0000313" key="4">
    <source>
        <dbReference type="EMBL" id="OMO50759.1"/>
    </source>
</evidence>
<accession>A0A1R3FY46</accession>
<protein>
    <recommendedName>
        <fullName evidence="3">RRM domain-containing protein</fullName>
    </recommendedName>
</protein>
<feature type="compositionally biased region" description="Basic and acidic residues" evidence="2">
    <location>
        <begin position="496"/>
        <end position="515"/>
    </location>
</feature>
<dbReference type="Pfam" id="PF00076">
    <property type="entry name" value="RRM_1"/>
    <property type="match status" value="1"/>
</dbReference>
<dbReference type="OrthoDB" id="1912879at2759"/>
<gene>
    <name evidence="4" type="ORF">COLO4_37899</name>
</gene>
<proteinExistence type="predicted"/>
<feature type="region of interest" description="Disordered" evidence="2">
    <location>
        <begin position="490"/>
        <end position="530"/>
    </location>
</feature>